<evidence type="ECO:0000313" key="3">
    <source>
        <dbReference type="Proteomes" id="UP001168528"/>
    </source>
</evidence>
<organism evidence="2 3">
    <name type="scientific">Rhodocytophaga aerolata</name>
    <dbReference type="NCBI Taxonomy" id="455078"/>
    <lineage>
        <taxon>Bacteria</taxon>
        <taxon>Pseudomonadati</taxon>
        <taxon>Bacteroidota</taxon>
        <taxon>Cytophagia</taxon>
        <taxon>Cytophagales</taxon>
        <taxon>Rhodocytophagaceae</taxon>
        <taxon>Rhodocytophaga</taxon>
    </lineage>
</organism>
<protein>
    <submittedName>
        <fullName evidence="2">Uncharacterized protein</fullName>
    </submittedName>
</protein>
<dbReference type="EMBL" id="JAUKPO010000014">
    <property type="protein sequence ID" value="MDO1448779.1"/>
    <property type="molecule type" value="Genomic_DNA"/>
</dbReference>
<feature type="transmembrane region" description="Helical" evidence="1">
    <location>
        <begin position="40"/>
        <end position="63"/>
    </location>
</feature>
<reference evidence="2" key="1">
    <citation type="submission" date="2023-07" db="EMBL/GenBank/DDBJ databases">
        <title>The genome sequence of Rhodocytophaga aerolata KACC 12507.</title>
        <authorList>
            <person name="Zhang X."/>
        </authorList>
    </citation>
    <scope>NUCLEOTIDE SEQUENCE</scope>
    <source>
        <strain evidence="2">KACC 12507</strain>
    </source>
</reference>
<dbReference type="RefSeq" id="WP_302039581.1">
    <property type="nucleotide sequence ID" value="NZ_JAUKPO010000014.1"/>
</dbReference>
<keyword evidence="1" id="KW-0812">Transmembrane</keyword>
<evidence type="ECO:0000256" key="1">
    <source>
        <dbReference type="SAM" id="Phobius"/>
    </source>
</evidence>
<feature type="transmembrane region" description="Helical" evidence="1">
    <location>
        <begin position="75"/>
        <end position="93"/>
    </location>
</feature>
<keyword evidence="1" id="KW-0472">Membrane</keyword>
<dbReference type="Proteomes" id="UP001168528">
    <property type="component" value="Unassembled WGS sequence"/>
</dbReference>
<keyword evidence="1" id="KW-1133">Transmembrane helix</keyword>
<keyword evidence="3" id="KW-1185">Reference proteome</keyword>
<proteinExistence type="predicted"/>
<sequence>MERSLTLAVTALLTAPLAFLLFAWLTASMAGKGGSDIVIGYAYSSALLGMVAAVAWVFLLYFVANRFLSAPFLKYIQLVDAALLAGWLLAWWMHLDRQPQKFTYAQSRPILEVELRASASVLLGKSIEDACYIQFTGGENFNLPHPERVRKEEDAIILPWETTLFTVKEWEVRVFLHDQLVTFVLNLPKEPAHTMIWSEWSNPTSTDDELLPQSLMLRYRFRVVPYGSQ</sequence>
<gene>
    <name evidence="2" type="ORF">Q0590_21055</name>
</gene>
<name>A0ABT8RBS3_9BACT</name>
<evidence type="ECO:0000313" key="2">
    <source>
        <dbReference type="EMBL" id="MDO1448779.1"/>
    </source>
</evidence>
<comment type="caution">
    <text evidence="2">The sequence shown here is derived from an EMBL/GenBank/DDBJ whole genome shotgun (WGS) entry which is preliminary data.</text>
</comment>
<accession>A0ABT8RBS3</accession>